<dbReference type="FunFam" id="3.30.200.20:FF:000228">
    <property type="entry name" value="Serine/threonine-protein kinase BIK1"/>
    <property type="match status" value="1"/>
</dbReference>
<feature type="domain" description="Protein kinase" evidence="11">
    <location>
        <begin position="102"/>
        <end position="377"/>
    </location>
</feature>
<dbReference type="InterPro" id="IPR001245">
    <property type="entry name" value="Ser-Thr/Tyr_kinase_cat_dom"/>
</dbReference>
<dbReference type="AlphaFoldDB" id="A0AB40C7K2"/>
<dbReference type="InterPro" id="IPR000719">
    <property type="entry name" value="Prot_kinase_dom"/>
</dbReference>
<dbReference type="InterPro" id="IPR017441">
    <property type="entry name" value="Protein_kinase_ATP_BS"/>
</dbReference>
<keyword evidence="5 13" id="KW-0418">Kinase</keyword>
<name>A0AB40C7K2_DIOCR</name>
<evidence type="ECO:0000256" key="4">
    <source>
        <dbReference type="ARBA" id="ARBA00022741"/>
    </source>
</evidence>
<evidence type="ECO:0000256" key="2">
    <source>
        <dbReference type="ARBA" id="ARBA00022527"/>
    </source>
</evidence>
<dbReference type="GO" id="GO:0004674">
    <property type="term" value="F:protein serine/threonine kinase activity"/>
    <property type="evidence" value="ECO:0007669"/>
    <property type="project" value="UniProtKB-KW"/>
</dbReference>
<dbReference type="Gene3D" id="3.30.200.20">
    <property type="entry name" value="Phosphorylase Kinase, domain 1"/>
    <property type="match status" value="1"/>
</dbReference>
<dbReference type="PROSITE" id="PS00107">
    <property type="entry name" value="PROTEIN_KINASE_ATP"/>
    <property type="match status" value="1"/>
</dbReference>
<dbReference type="SMART" id="SM00220">
    <property type="entry name" value="S_TKc"/>
    <property type="match status" value="1"/>
</dbReference>
<evidence type="ECO:0000256" key="6">
    <source>
        <dbReference type="ARBA" id="ARBA00022840"/>
    </source>
</evidence>
<keyword evidence="3" id="KW-0808">Transferase</keyword>
<dbReference type="InterPro" id="IPR050823">
    <property type="entry name" value="Plant_Ser_Thr_Prot_Kinase"/>
</dbReference>
<evidence type="ECO:0000256" key="1">
    <source>
        <dbReference type="ARBA" id="ARBA00012513"/>
    </source>
</evidence>
<evidence type="ECO:0000313" key="13">
    <source>
        <dbReference type="RefSeq" id="XP_039135801.1"/>
    </source>
</evidence>
<organism evidence="12 13">
    <name type="scientific">Dioscorea cayennensis subsp. rotundata</name>
    <name type="common">White Guinea yam</name>
    <name type="synonym">Dioscorea rotundata</name>
    <dbReference type="NCBI Taxonomy" id="55577"/>
    <lineage>
        <taxon>Eukaryota</taxon>
        <taxon>Viridiplantae</taxon>
        <taxon>Streptophyta</taxon>
        <taxon>Embryophyta</taxon>
        <taxon>Tracheophyta</taxon>
        <taxon>Spermatophyta</taxon>
        <taxon>Magnoliopsida</taxon>
        <taxon>Liliopsida</taxon>
        <taxon>Dioscoreales</taxon>
        <taxon>Dioscoreaceae</taxon>
        <taxon>Dioscorea</taxon>
    </lineage>
</organism>
<dbReference type="InterPro" id="IPR008271">
    <property type="entry name" value="Ser/Thr_kinase_AS"/>
</dbReference>
<dbReference type="FunFam" id="1.10.510.10:FF:001023">
    <property type="entry name" value="Os07g0541700 protein"/>
    <property type="match status" value="1"/>
</dbReference>
<keyword evidence="4 9" id="KW-0547">Nucleotide-binding</keyword>
<keyword evidence="12" id="KW-1185">Reference proteome</keyword>
<dbReference type="GO" id="GO:0005524">
    <property type="term" value="F:ATP binding"/>
    <property type="evidence" value="ECO:0007669"/>
    <property type="project" value="UniProtKB-UniRule"/>
</dbReference>
<dbReference type="Proteomes" id="UP001515500">
    <property type="component" value="Chromosome 12"/>
</dbReference>
<evidence type="ECO:0000259" key="11">
    <source>
        <dbReference type="PROSITE" id="PS50011"/>
    </source>
</evidence>
<dbReference type="RefSeq" id="XP_039135801.1">
    <property type="nucleotide sequence ID" value="XM_039279867.1"/>
</dbReference>
<dbReference type="EC" id="2.7.11.1" evidence="1"/>
<evidence type="ECO:0000313" key="12">
    <source>
        <dbReference type="Proteomes" id="UP001515500"/>
    </source>
</evidence>
<evidence type="ECO:0000256" key="3">
    <source>
        <dbReference type="ARBA" id="ARBA00022679"/>
    </source>
</evidence>
<sequence>MVLWNKCFSSSSISRDLELGGILCAFWDFHGIFTPFTFHRSLYHGNKILIENLCHISSPNLNIITSAAAVVGSPPSFTVDALAAFSLKSFALNDLKQASKNFNREYFLGEGEFGCVFKGWIDKNTFVPSRPGTGIGVAIKKLKPNSFQGHQEWLTEVTYLAQLRHENLVKLIGYCLEGDERLIVYEHMQRGSLDNHLFRSGAQSIPWATRVNIAIDVARGVTFLHSLEIQVIYRDLKSGNVLLDSDFKAKLSDFGLARNGPAGNNTHVSTRVVGTYGYAAPEYIATGRLNAKSDVYSFGVLLIDLFSGRRAEEVLRSYRNKSLIDKWKMLRFMSTGQDGKYAKRTAQVVAELIVECLQVNPKKRPDMNEVLCTLEQLQTTKARTHSMS</sequence>
<dbReference type="PROSITE" id="PS00108">
    <property type="entry name" value="PROTEIN_KINASE_ST"/>
    <property type="match status" value="1"/>
</dbReference>
<gene>
    <name evidence="13" type="primary">LOC120273237</name>
</gene>
<comment type="catalytic activity">
    <reaction evidence="8">
        <text>L-seryl-[protein] + ATP = O-phospho-L-seryl-[protein] + ADP + H(+)</text>
        <dbReference type="Rhea" id="RHEA:17989"/>
        <dbReference type="Rhea" id="RHEA-COMP:9863"/>
        <dbReference type="Rhea" id="RHEA-COMP:11604"/>
        <dbReference type="ChEBI" id="CHEBI:15378"/>
        <dbReference type="ChEBI" id="CHEBI:29999"/>
        <dbReference type="ChEBI" id="CHEBI:30616"/>
        <dbReference type="ChEBI" id="CHEBI:83421"/>
        <dbReference type="ChEBI" id="CHEBI:456216"/>
        <dbReference type="EC" id="2.7.11.1"/>
    </reaction>
</comment>
<evidence type="ECO:0000256" key="7">
    <source>
        <dbReference type="ARBA" id="ARBA00047899"/>
    </source>
</evidence>
<protein>
    <recommendedName>
        <fullName evidence="1">non-specific serine/threonine protein kinase</fullName>
        <ecNumber evidence="1">2.7.11.1</ecNumber>
    </recommendedName>
</protein>
<evidence type="ECO:0000256" key="10">
    <source>
        <dbReference type="RuleBase" id="RU000304"/>
    </source>
</evidence>
<dbReference type="Gene3D" id="1.10.510.10">
    <property type="entry name" value="Transferase(Phosphotransferase) domain 1"/>
    <property type="match status" value="1"/>
</dbReference>
<keyword evidence="2 10" id="KW-0723">Serine/threonine-protein kinase</keyword>
<feature type="binding site" evidence="9">
    <location>
        <position position="141"/>
    </location>
    <ligand>
        <name>ATP</name>
        <dbReference type="ChEBI" id="CHEBI:30616"/>
    </ligand>
</feature>
<comment type="catalytic activity">
    <reaction evidence="7">
        <text>L-threonyl-[protein] + ATP = O-phospho-L-threonyl-[protein] + ADP + H(+)</text>
        <dbReference type="Rhea" id="RHEA:46608"/>
        <dbReference type="Rhea" id="RHEA-COMP:11060"/>
        <dbReference type="Rhea" id="RHEA-COMP:11605"/>
        <dbReference type="ChEBI" id="CHEBI:15378"/>
        <dbReference type="ChEBI" id="CHEBI:30013"/>
        <dbReference type="ChEBI" id="CHEBI:30616"/>
        <dbReference type="ChEBI" id="CHEBI:61977"/>
        <dbReference type="ChEBI" id="CHEBI:456216"/>
        <dbReference type="EC" id="2.7.11.1"/>
    </reaction>
</comment>
<dbReference type="GeneID" id="120273237"/>
<accession>A0AB40C7K2</accession>
<comment type="similarity">
    <text evidence="10">Belongs to the protein kinase superfamily.</text>
</comment>
<dbReference type="Pfam" id="PF07714">
    <property type="entry name" value="PK_Tyr_Ser-Thr"/>
    <property type="match status" value="1"/>
</dbReference>
<reference evidence="13" key="1">
    <citation type="submission" date="2025-08" db="UniProtKB">
        <authorList>
            <consortium name="RefSeq"/>
        </authorList>
    </citation>
    <scope>IDENTIFICATION</scope>
</reference>
<evidence type="ECO:0000256" key="5">
    <source>
        <dbReference type="ARBA" id="ARBA00022777"/>
    </source>
</evidence>
<dbReference type="PROSITE" id="PS50011">
    <property type="entry name" value="PROTEIN_KINASE_DOM"/>
    <property type="match status" value="1"/>
</dbReference>
<evidence type="ECO:0000256" key="8">
    <source>
        <dbReference type="ARBA" id="ARBA00048679"/>
    </source>
</evidence>
<evidence type="ECO:0000256" key="9">
    <source>
        <dbReference type="PROSITE-ProRule" id="PRU10141"/>
    </source>
</evidence>
<dbReference type="PANTHER" id="PTHR45621">
    <property type="entry name" value="OS01G0588500 PROTEIN-RELATED"/>
    <property type="match status" value="1"/>
</dbReference>
<dbReference type="InterPro" id="IPR011009">
    <property type="entry name" value="Kinase-like_dom_sf"/>
</dbReference>
<proteinExistence type="inferred from homology"/>
<dbReference type="SUPFAM" id="SSF56112">
    <property type="entry name" value="Protein kinase-like (PK-like)"/>
    <property type="match status" value="1"/>
</dbReference>
<keyword evidence="6 9" id="KW-0067">ATP-binding</keyword>